<evidence type="ECO:0000259" key="1">
    <source>
        <dbReference type="Pfam" id="PF18480"/>
    </source>
</evidence>
<comment type="caution">
    <text evidence="2">The sequence shown here is derived from an EMBL/GenBank/DDBJ whole genome shotgun (WGS) entry which is preliminary data.</text>
</comment>
<gene>
    <name evidence="2" type="ORF">MON38_01875</name>
</gene>
<accession>A0A9X1VCR3</accession>
<sequence>MRLLLDENLPKRLKLDFPTHDVYTVWDKQWNGIKDGELLKLMLAEGFQALLTFDKNLQHQQNLDKYTLTVFVLNAPINTYAELTKLSAQINTLLATGDQPPGPIIIKAS</sequence>
<organism evidence="2 3">
    <name type="scientific">Hymenobacter cyanobacteriorum</name>
    <dbReference type="NCBI Taxonomy" id="2926463"/>
    <lineage>
        <taxon>Bacteria</taxon>
        <taxon>Pseudomonadati</taxon>
        <taxon>Bacteroidota</taxon>
        <taxon>Cytophagia</taxon>
        <taxon>Cytophagales</taxon>
        <taxon>Hymenobacteraceae</taxon>
        <taxon>Hymenobacter</taxon>
    </lineage>
</organism>
<dbReference type="EMBL" id="JALBGC010000001">
    <property type="protein sequence ID" value="MCI1186150.1"/>
    <property type="molecule type" value="Genomic_DNA"/>
</dbReference>
<dbReference type="InterPro" id="IPR041049">
    <property type="entry name" value="DUF5615"/>
</dbReference>
<evidence type="ECO:0000313" key="2">
    <source>
        <dbReference type="EMBL" id="MCI1186150.1"/>
    </source>
</evidence>
<dbReference type="AlphaFoldDB" id="A0A9X1VCR3"/>
<evidence type="ECO:0000313" key="3">
    <source>
        <dbReference type="Proteomes" id="UP001139193"/>
    </source>
</evidence>
<keyword evidence="3" id="KW-1185">Reference proteome</keyword>
<dbReference type="RefSeq" id="WP_241934432.1">
    <property type="nucleotide sequence ID" value="NZ_JALBGC010000001.1"/>
</dbReference>
<proteinExistence type="predicted"/>
<name>A0A9X1VCR3_9BACT</name>
<dbReference type="Proteomes" id="UP001139193">
    <property type="component" value="Unassembled WGS sequence"/>
</dbReference>
<dbReference type="Pfam" id="PF18480">
    <property type="entry name" value="DUF5615"/>
    <property type="match status" value="1"/>
</dbReference>
<protein>
    <submittedName>
        <fullName evidence="2">DUF5615 family PIN-like protein</fullName>
    </submittedName>
</protein>
<reference evidence="2" key="1">
    <citation type="submission" date="2022-03" db="EMBL/GenBank/DDBJ databases">
        <title>Bacterial whole genome sequence for Hymenobacter sp. DH14.</title>
        <authorList>
            <person name="Le V."/>
        </authorList>
    </citation>
    <scope>NUCLEOTIDE SEQUENCE</scope>
    <source>
        <strain evidence="2">DH14</strain>
    </source>
</reference>
<feature type="domain" description="DUF5615" evidence="1">
    <location>
        <begin position="1"/>
        <end position="67"/>
    </location>
</feature>